<keyword evidence="1" id="KW-0812">Transmembrane</keyword>
<evidence type="ECO:0000313" key="2">
    <source>
        <dbReference type="EMBL" id="KAH7012704.1"/>
    </source>
</evidence>
<name>A0A9P8XRD8_9PEZI</name>
<comment type="caution">
    <text evidence="2">The sequence shown here is derived from an EMBL/GenBank/DDBJ whole genome shotgun (WGS) entry which is preliminary data.</text>
</comment>
<feature type="transmembrane region" description="Helical" evidence="1">
    <location>
        <begin position="113"/>
        <end position="141"/>
    </location>
</feature>
<feature type="transmembrane region" description="Helical" evidence="1">
    <location>
        <begin position="44"/>
        <end position="64"/>
    </location>
</feature>
<feature type="transmembrane region" description="Helical" evidence="1">
    <location>
        <begin position="211"/>
        <end position="230"/>
    </location>
</feature>
<feature type="transmembrane region" description="Helical" evidence="1">
    <location>
        <begin position="16"/>
        <end position="37"/>
    </location>
</feature>
<proteinExistence type="predicted"/>
<keyword evidence="1" id="KW-0472">Membrane</keyword>
<feature type="transmembrane region" description="Helical" evidence="1">
    <location>
        <begin position="84"/>
        <end position="106"/>
    </location>
</feature>
<feature type="transmembrane region" description="Helical" evidence="1">
    <location>
        <begin position="242"/>
        <end position="266"/>
    </location>
</feature>
<sequence>MASNATAVKPQYFETIWAAFSTIGLNNVLVGLMIAGIRGRFSAVILVPIVTSAACAISNGLYYYVSFSDAPAVNRAVAYAFSDFAWLVQEGGLPFYGYAILAPILYGGEHAIYLTLFWGCIFVTVVVRVAIAVVDVLFTLADDPSPTPLAIHLTMVNRLHLGYFIPIAMAESVNAVFLLKKLRTTLRSSISGGLKGGKLYRYLIRSAEIRLASLALIGIPRSITFFFHMVSGPLNPVSQIDLFIYTLGCLFPIILFVDILASRLVFAEESAAKSSNIDSVVLVDHAISKLHPSASQTAAGERHDIGLFAMSHIERDVGGTNRKRFAQKSIEERNWM</sequence>
<dbReference type="EMBL" id="JAGTJQ010000014">
    <property type="protein sequence ID" value="KAH7012704.1"/>
    <property type="molecule type" value="Genomic_DNA"/>
</dbReference>
<keyword evidence="1" id="KW-1133">Transmembrane helix</keyword>
<dbReference type="Proteomes" id="UP000756346">
    <property type="component" value="Unassembled WGS sequence"/>
</dbReference>
<feature type="transmembrane region" description="Helical" evidence="1">
    <location>
        <begin position="161"/>
        <end position="179"/>
    </location>
</feature>
<evidence type="ECO:0000313" key="3">
    <source>
        <dbReference type="Proteomes" id="UP000756346"/>
    </source>
</evidence>
<gene>
    <name evidence="2" type="ORF">B0I36DRAFT_369824</name>
</gene>
<evidence type="ECO:0000256" key="1">
    <source>
        <dbReference type="SAM" id="Phobius"/>
    </source>
</evidence>
<protein>
    <submittedName>
        <fullName evidence="2">Uncharacterized protein</fullName>
    </submittedName>
</protein>
<dbReference type="RefSeq" id="XP_046004969.1">
    <property type="nucleotide sequence ID" value="XM_046159831.1"/>
</dbReference>
<dbReference type="AlphaFoldDB" id="A0A9P8XRD8"/>
<organism evidence="2 3">
    <name type="scientific">Microdochium trichocladiopsis</name>
    <dbReference type="NCBI Taxonomy" id="1682393"/>
    <lineage>
        <taxon>Eukaryota</taxon>
        <taxon>Fungi</taxon>
        <taxon>Dikarya</taxon>
        <taxon>Ascomycota</taxon>
        <taxon>Pezizomycotina</taxon>
        <taxon>Sordariomycetes</taxon>
        <taxon>Xylariomycetidae</taxon>
        <taxon>Xylariales</taxon>
        <taxon>Microdochiaceae</taxon>
        <taxon>Microdochium</taxon>
    </lineage>
</organism>
<dbReference type="OrthoDB" id="5306317at2759"/>
<keyword evidence="3" id="KW-1185">Reference proteome</keyword>
<accession>A0A9P8XRD8</accession>
<dbReference type="GeneID" id="70189377"/>
<reference evidence="2" key="1">
    <citation type="journal article" date="2021" name="Nat. Commun.">
        <title>Genetic determinants of endophytism in the Arabidopsis root mycobiome.</title>
        <authorList>
            <person name="Mesny F."/>
            <person name="Miyauchi S."/>
            <person name="Thiergart T."/>
            <person name="Pickel B."/>
            <person name="Atanasova L."/>
            <person name="Karlsson M."/>
            <person name="Huettel B."/>
            <person name="Barry K.W."/>
            <person name="Haridas S."/>
            <person name="Chen C."/>
            <person name="Bauer D."/>
            <person name="Andreopoulos W."/>
            <person name="Pangilinan J."/>
            <person name="LaButti K."/>
            <person name="Riley R."/>
            <person name="Lipzen A."/>
            <person name="Clum A."/>
            <person name="Drula E."/>
            <person name="Henrissat B."/>
            <person name="Kohler A."/>
            <person name="Grigoriev I.V."/>
            <person name="Martin F.M."/>
            <person name="Hacquard S."/>
        </authorList>
    </citation>
    <scope>NUCLEOTIDE SEQUENCE</scope>
    <source>
        <strain evidence="2">MPI-CAGE-CH-0230</strain>
    </source>
</reference>